<feature type="compositionally biased region" description="Low complexity" evidence="16">
    <location>
        <begin position="287"/>
        <end position="313"/>
    </location>
</feature>
<feature type="domain" description="CBM1" evidence="18">
    <location>
        <begin position="320"/>
        <end position="355"/>
    </location>
</feature>
<feature type="region of interest" description="Disordered" evidence="16">
    <location>
        <begin position="280"/>
        <end position="315"/>
    </location>
</feature>
<dbReference type="RefSeq" id="XP_069231991.1">
    <property type="nucleotide sequence ID" value="XM_069371069.1"/>
</dbReference>
<keyword evidence="6 15" id="KW-0136">Cellulose degradation</keyword>
<evidence type="ECO:0000256" key="9">
    <source>
        <dbReference type="ARBA" id="ARBA00023033"/>
    </source>
</evidence>
<feature type="chain" id="PRO_5044248335" description="AA9 family lytic polysaccharide monooxygenase" evidence="17">
    <location>
        <begin position="20"/>
        <end position="355"/>
    </location>
</feature>
<comment type="cofactor">
    <cofactor evidence="1">
        <name>Cu(2+)</name>
        <dbReference type="ChEBI" id="CHEBI:29036"/>
    </cofactor>
</comment>
<name>A0AB34KXA8_9PEZI</name>
<evidence type="ECO:0000256" key="13">
    <source>
        <dbReference type="ARBA" id="ARBA00044502"/>
    </source>
</evidence>
<keyword evidence="12 15" id="KW-0624">Polysaccharide degradation</keyword>
<evidence type="ECO:0000256" key="7">
    <source>
        <dbReference type="ARBA" id="ARBA00023002"/>
    </source>
</evidence>
<reference evidence="19 20" key="1">
    <citation type="journal article" date="2020" name="Microbiol. Resour. Announc.">
        <title>Draft Genome Sequence of a Cladosporium Species Isolated from the Mesophotic Ascidian Didemnum maculosum.</title>
        <authorList>
            <person name="Gioti A."/>
            <person name="Siaperas R."/>
            <person name="Nikolaivits E."/>
            <person name="Le Goff G."/>
            <person name="Ouazzani J."/>
            <person name="Kotoulas G."/>
            <person name="Topakas E."/>
        </authorList>
    </citation>
    <scope>NUCLEOTIDE SEQUENCE [LARGE SCALE GENOMIC DNA]</scope>
    <source>
        <strain evidence="19 20">TM138-S3</strain>
    </source>
</reference>
<evidence type="ECO:0000313" key="19">
    <source>
        <dbReference type="EMBL" id="KAL1588886.1"/>
    </source>
</evidence>
<dbReference type="Proteomes" id="UP000803884">
    <property type="component" value="Unassembled WGS sequence"/>
</dbReference>
<evidence type="ECO:0000256" key="10">
    <source>
        <dbReference type="ARBA" id="ARBA00023157"/>
    </source>
</evidence>
<evidence type="ECO:0000256" key="8">
    <source>
        <dbReference type="ARBA" id="ARBA00023008"/>
    </source>
</evidence>
<keyword evidence="5 17" id="KW-0732">Signal</keyword>
<dbReference type="InterPro" id="IPR035971">
    <property type="entry name" value="CBD_sf"/>
</dbReference>
<dbReference type="SMART" id="SM00236">
    <property type="entry name" value="fCBD"/>
    <property type="match status" value="1"/>
</dbReference>
<evidence type="ECO:0000256" key="6">
    <source>
        <dbReference type="ARBA" id="ARBA00023001"/>
    </source>
</evidence>
<dbReference type="PANTHER" id="PTHR33353:SF9">
    <property type="entry name" value="ENDOGLUCANASE II"/>
    <property type="match status" value="1"/>
</dbReference>
<dbReference type="CDD" id="cd21175">
    <property type="entry name" value="LPMO_AA9"/>
    <property type="match status" value="1"/>
</dbReference>
<keyword evidence="9" id="KW-0503">Monooxygenase</keyword>
<dbReference type="GeneID" id="96003907"/>
<evidence type="ECO:0000256" key="12">
    <source>
        <dbReference type="ARBA" id="ARBA00023326"/>
    </source>
</evidence>
<dbReference type="GO" id="GO:0004497">
    <property type="term" value="F:monooxygenase activity"/>
    <property type="evidence" value="ECO:0007669"/>
    <property type="project" value="UniProtKB-KW"/>
</dbReference>
<keyword evidence="4" id="KW-0479">Metal-binding</keyword>
<dbReference type="Pfam" id="PF00734">
    <property type="entry name" value="CBM_1"/>
    <property type="match status" value="1"/>
</dbReference>
<dbReference type="InterPro" id="IPR000254">
    <property type="entry name" value="CBD"/>
</dbReference>
<dbReference type="GO" id="GO:0046872">
    <property type="term" value="F:metal ion binding"/>
    <property type="evidence" value="ECO:0007669"/>
    <property type="project" value="UniProtKB-KW"/>
</dbReference>
<dbReference type="AlphaFoldDB" id="A0AB34KXA8"/>
<dbReference type="EMBL" id="JAAQHG020000006">
    <property type="protein sequence ID" value="KAL1588886.1"/>
    <property type="molecule type" value="Genomic_DNA"/>
</dbReference>
<evidence type="ECO:0000313" key="20">
    <source>
        <dbReference type="Proteomes" id="UP000803884"/>
    </source>
</evidence>
<dbReference type="PROSITE" id="PS51164">
    <property type="entry name" value="CBM1_2"/>
    <property type="match status" value="1"/>
</dbReference>
<evidence type="ECO:0000256" key="5">
    <source>
        <dbReference type="ARBA" id="ARBA00022729"/>
    </source>
</evidence>
<dbReference type="Gene3D" id="2.70.50.70">
    <property type="match status" value="1"/>
</dbReference>
<sequence length="355" mass="36222">MKSTIFAALAALSATQVAAHATFQDLWVNGVDQGETCVRLPQSNSPLTDVSANSIRCNVNRGAVAGRCAVKAGDTVSVEMHQQGGDRSCTLSTLTPEAIGGAHYGPVHAYLSKVSDARTADGSTPWFKIFANTWAPANQGVGDNDWWGVKDMNNCCGRVDVKIPSDIAPGDYLLRAEVIALHTASGLNQAQFYVSCYQITVSGGGSASPSGVLLPGAYKNTDPGIQVDIHRSMTTYIDPGPTVYAGGVAKTPGNSKCTGYAASVGAAGNQKPAQGTLYTPGVGGGSSSTTAASSTTLRTSTTTTTSSRATTTTAGGGSGCTVAKYGQCGGQTWTGCTTCAAGSTCQGSGYYFQCL</sequence>
<protein>
    <recommendedName>
        <fullName evidence="15">AA9 family lytic polysaccharide monooxygenase</fullName>
        <ecNumber evidence="15">1.14.99.56</ecNumber>
    </recommendedName>
    <alternativeName>
        <fullName evidence="15">Endo-beta-1,4-glucanase</fullName>
    </alternativeName>
    <alternativeName>
        <fullName evidence="15">Glycosyl hydrolase 61 family protein</fullName>
    </alternativeName>
</protein>
<comment type="domain">
    <text evidence="15">Has a modular structure: an endo-beta-1,4-glucanase catalytic module at the N-terminus, a linker rich in serines and threonines, and a C-terminal carbohydrate-binding module (CBM).</text>
</comment>
<dbReference type="GO" id="GO:0008810">
    <property type="term" value="F:cellulase activity"/>
    <property type="evidence" value="ECO:0007669"/>
    <property type="project" value="UniProtKB-UniRule"/>
</dbReference>
<comment type="similarity">
    <text evidence="13">Belongs to the polysaccharide monooxygenase AA9 family.</text>
</comment>
<keyword evidence="3 15" id="KW-0964">Secreted</keyword>
<dbReference type="InterPro" id="IPR005103">
    <property type="entry name" value="AA9_LPMO"/>
</dbReference>
<comment type="catalytic activity">
    <reaction evidence="14 15">
        <text>[(1-&gt;4)-beta-D-glucosyl]n+m + reduced acceptor + O2 = 4-dehydro-beta-D-glucosyl-[(1-&gt;4)-beta-D-glucosyl]n-1 + [(1-&gt;4)-beta-D-glucosyl]m + acceptor + H2O.</text>
        <dbReference type="EC" id="1.14.99.56"/>
    </reaction>
</comment>
<comment type="caution">
    <text evidence="19">The sequence shown here is derived from an EMBL/GenBank/DDBJ whole genome shotgun (WGS) entry which is preliminary data.</text>
</comment>
<comment type="function">
    <text evidence="15">Lytic polysaccharide monooxygenase (LMPO) that depolymerizes crystalline and amorphous polysaccharides via the oxidation of scissile alpha- or beta-(1-4)-glycosidic bonds, yielding C1 and/or C4 oxidation products. Catalysis by LPMOs requires the reduction of the active-site copper from Cu(II) to Cu(I) by a reducing agent and H(2)O(2) or O(2) as a cosubstrate.</text>
</comment>
<evidence type="ECO:0000256" key="4">
    <source>
        <dbReference type="ARBA" id="ARBA00022723"/>
    </source>
</evidence>
<keyword evidence="10 15" id="KW-1015">Disulfide bond</keyword>
<keyword evidence="11 15" id="KW-0119">Carbohydrate metabolism</keyword>
<dbReference type="PANTHER" id="PTHR33353">
    <property type="entry name" value="PUTATIVE (AFU_ORTHOLOGUE AFUA_1G12560)-RELATED"/>
    <property type="match status" value="1"/>
</dbReference>
<evidence type="ECO:0000256" key="11">
    <source>
        <dbReference type="ARBA" id="ARBA00023277"/>
    </source>
</evidence>
<feature type="signal peptide" evidence="17">
    <location>
        <begin position="1"/>
        <end position="19"/>
    </location>
</feature>
<evidence type="ECO:0000256" key="2">
    <source>
        <dbReference type="ARBA" id="ARBA00004613"/>
    </source>
</evidence>
<evidence type="ECO:0000256" key="14">
    <source>
        <dbReference type="ARBA" id="ARBA00045077"/>
    </source>
</evidence>
<evidence type="ECO:0000256" key="16">
    <source>
        <dbReference type="SAM" id="MobiDB-lite"/>
    </source>
</evidence>
<dbReference type="Pfam" id="PF03443">
    <property type="entry name" value="AA9"/>
    <property type="match status" value="1"/>
</dbReference>
<keyword evidence="20" id="KW-1185">Reference proteome</keyword>
<dbReference type="EC" id="1.14.99.56" evidence="15"/>
<gene>
    <name evidence="19" type="ORF">WHR41_02463</name>
</gene>
<dbReference type="GO" id="GO:0030248">
    <property type="term" value="F:cellulose binding"/>
    <property type="evidence" value="ECO:0007669"/>
    <property type="project" value="UniProtKB-UniRule"/>
</dbReference>
<keyword evidence="8" id="KW-0186">Copper</keyword>
<accession>A0AB34KXA8</accession>
<comment type="subcellular location">
    <subcellularLocation>
        <location evidence="2 15">Secreted</location>
    </subcellularLocation>
</comment>
<evidence type="ECO:0000256" key="1">
    <source>
        <dbReference type="ARBA" id="ARBA00001973"/>
    </source>
</evidence>
<proteinExistence type="inferred from homology"/>
<evidence type="ECO:0000256" key="3">
    <source>
        <dbReference type="ARBA" id="ARBA00022525"/>
    </source>
</evidence>
<dbReference type="SUPFAM" id="SSF57180">
    <property type="entry name" value="Cellulose-binding domain"/>
    <property type="match status" value="1"/>
</dbReference>
<evidence type="ECO:0000256" key="17">
    <source>
        <dbReference type="SAM" id="SignalP"/>
    </source>
</evidence>
<dbReference type="GO" id="GO:0005576">
    <property type="term" value="C:extracellular region"/>
    <property type="evidence" value="ECO:0007669"/>
    <property type="project" value="UniProtKB-SubCell"/>
</dbReference>
<dbReference type="InterPro" id="IPR049892">
    <property type="entry name" value="AA9"/>
</dbReference>
<evidence type="ECO:0000256" key="15">
    <source>
        <dbReference type="RuleBase" id="RU368122"/>
    </source>
</evidence>
<keyword evidence="7" id="KW-0560">Oxidoreductase</keyword>
<evidence type="ECO:0000259" key="18">
    <source>
        <dbReference type="PROSITE" id="PS51164"/>
    </source>
</evidence>
<dbReference type="GO" id="GO:0030245">
    <property type="term" value="P:cellulose catabolic process"/>
    <property type="evidence" value="ECO:0007669"/>
    <property type="project" value="UniProtKB-UniRule"/>
</dbReference>
<organism evidence="19 20">
    <name type="scientific">Cladosporium halotolerans</name>
    <dbReference type="NCBI Taxonomy" id="1052096"/>
    <lineage>
        <taxon>Eukaryota</taxon>
        <taxon>Fungi</taxon>
        <taxon>Dikarya</taxon>
        <taxon>Ascomycota</taxon>
        <taxon>Pezizomycotina</taxon>
        <taxon>Dothideomycetes</taxon>
        <taxon>Dothideomycetidae</taxon>
        <taxon>Cladosporiales</taxon>
        <taxon>Cladosporiaceae</taxon>
        <taxon>Cladosporium</taxon>
    </lineage>
</organism>